<gene>
    <name evidence="1" type="ORF">KI387_016514</name>
</gene>
<reference evidence="1 2" key="1">
    <citation type="journal article" date="2021" name="Nat. Plants">
        <title>The Taxus genome provides insights into paclitaxel biosynthesis.</title>
        <authorList>
            <person name="Xiong X."/>
            <person name="Gou J."/>
            <person name="Liao Q."/>
            <person name="Li Y."/>
            <person name="Zhou Q."/>
            <person name="Bi G."/>
            <person name="Li C."/>
            <person name="Du R."/>
            <person name="Wang X."/>
            <person name="Sun T."/>
            <person name="Guo L."/>
            <person name="Liang H."/>
            <person name="Lu P."/>
            <person name="Wu Y."/>
            <person name="Zhang Z."/>
            <person name="Ro D.K."/>
            <person name="Shang Y."/>
            <person name="Huang S."/>
            <person name="Yan J."/>
        </authorList>
    </citation>
    <scope>NUCLEOTIDE SEQUENCE [LARGE SCALE GENOMIC DNA]</scope>
    <source>
        <strain evidence="1">Ta-2019</strain>
    </source>
</reference>
<feature type="non-terminal residue" evidence="1">
    <location>
        <position position="91"/>
    </location>
</feature>
<organism evidence="1 2">
    <name type="scientific">Taxus chinensis</name>
    <name type="common">Chinese yew</name>
    <name type="synonym">Taxus wallichiana var. chinensis</name>
    <dbReference type="NCBI Taxonomy" id="29808"/>
    <lineage>
        <taxon>Eukaryota</taxon>
        <taxon>Viridiplantae</taxon>
        <taxon>Streptophyta</taxon>
        <taxon>Embryophyta</taxon>
        <taxon>Tracheophyta</taxon>
        <taxon>Spermatophyta</taxon>
        <taxon>Pinopsida</taxon>
        <taxon>Pinidae</taxon>
        <taxon>Conifers II</taxon>
        <taxon>Cupressales</taxon>
        <taxon>Taxaceae</taxon>
        <taxon>Taxus</taxon>
    </lineage>
</organism>
<sequence>QASVPSNTPTSAHEKLRKHVVVPKMSKSIGLPFNIVDHLKRTNINFTMWGALTILSQCDLLHEALAQLPCVDPFSQKLCTSINIFQEEEKK</sequence>
<feature type="non-terminal residue" evidence="1">
    <location>
        <position position="1"/>
    </location>
</feature>
<evidence type="ECO:0000313" key="2">
    <source>
        <dbReference type="Proteomes" id="UP000824469"/>
    </source>
</evidence>
<accession>A0AA38LGU6</accession>
<dbReference type="AlphaFoldDB" id="A0AA38LGU6"/>
<dbReference type="EMBL" id="JAHRHJ020000003">
    <property type="protein sequence ID" value="KAH9321875.1"/>
    <property type="molecule type" value="Genomic_DNA"/>
</dbReference>
<name>A0AA38LGU6_TAXCH</name>
<proteinExistence type="predicted"/>
<protein>
    <submittedName>
        <fullName evidence="1">Uncharacterized protein</fullName>
    </submittedName>
</protein>
<evidence type="ECO:0000313" key="1">
    <source>
        <dbReference type="EMBL" id="KAH9321875.1"/>
    </source>
</evidence>
<keyword evidence="2" id="KW-1185">Reference proteome</keyword>
<dbReference type="Proteomes" id="UP000824469">
    <property type="component" value="Unassembled WGS sequence"/>
</dbReference>
<comment type="caution">
    <text evidence="1">The sequence shown here is derived from an EMBL/GenBank/DDBJ whole genome shotgun (WGS) entry which is preliminary data.</text>
</comment>